<keyword evidence="3" id="KW-1185">Reference proteome</keyword>
<accession>A0ABU0QF12</accession>
<gene>
    <name evidence="2" type="ORF">QF034_000218</name>
</gene>
<reference evidence="2 3" key="1">
    <citation type="submission" date="2023-07" db="EMBL/GenBank/DDBJ databases">
        <title>Comparative genomics of wheat-associated soil bacteria to identify genetic determinants of phenazine resistance.</title>
        <authorList>
            <person name="Mouncey N."/>
        </authorList>
    </citation>
    <scope>NUCLEOTIDE SEQUENCE [LARGE SCALE GENOMIC DNA]</scope>
    <source>
        <strain evidence="2 3">B3I12</strain>
    </source>
</reference>
<protein>
    <submittedName>
        <fullName evidence="2">Uncharacterized protein</fullName>
    </submittedName>
</protein>
<organism evidence="2 3">
    <name type="scientific">Streptomyces africanus</name>
    <dbReference type="NCBI Taxonomy" id="231024"/>
    <lineage>
        <taxon>Bacteria</taxon>
        <taxon>Bacillati</taxon>
        <taxon>Actinomycetota</taxon>
        <taxon>Actinomycetes</taxon>
        <taxon>Kitasatosporales</taxon>
        <taxon>Streptomycetaceae</taxon>
        <taxon>Streptomyces</taxon>
    </lineage>
</organism>
<sequence>MRPSQRGRPHASYTGAGGDEDTEHQNDGTGQAEQWSFIAGCRVVRGWGRPGLLMGKGLRGVAGMGQ</sequence>
<comment type="caution">
    <text evidence="2">The sequence shown here is derived from an EMBL/GenBank/DDBJ whole genome shotgun (WGS) entry which is preliminary data.</text>
</comment>
<feature type="region of interest" description="Disordered" evidence="1">
    <location>
        <begin position="1"/>
        <end position="33"/>
    </location>
</feature>
<evidence type="ECO:0000313" key="2">
    <source>
        <dbReference type="EMBL" id="MDQ0745987.1"/>
    </source>
</evidence>
<name>A0ABU0QF12_9ACTN</name>
<evidence type="ECO:0000313" key="3">
    <source>
        <dbReference type="Proteomes" id="UP001232755"/>
    </source>
</evidence>
<proteinExistence type="predicted"/>
<dbReference type="Proteomes" id="UP001232755">
    <property type="component" value="Unassembled WGS sequence"/>
</dbReference>
<evidence type="ECO:0000256" key="1">
    <source>
        <dbReference type="SAM" id="MobiDB-lite"/>
    </source>
</evidence>
<dbReference type="EMBL" id="JAUSYP010000001">
    <property type="protein sequence ID" value="MDQ0745987.1"/>
    <property type="molecule type" value="Genomic_DNA"/>
</dbReference>